<comment type="subcellular location">
    <subcellularLocation>
        <location evidence="1">Nucleus</location>
    </subcellularLocation>
</comment>
<dbReference type="PROSITE" id="PS50082">
    <property type="entry name" value="WD_REPEATS_2"/>
    <property type="match status" value="3"/>
</dbReference>
<feature type="repeat" description="WD" evidence="5">
    <location>
        <begin position="105"/>
        <end position="133"/>
    </location>
</feature>
<evidence type="ECO:0008006" key="8">
    <source>
        <dbReference type="Google" id="ProtNLM"/>
    </source>
</evidence>
<dbReference type="Pfam" id="PF00400">
    <property type="entry name" value="WD40"/>
    <property type="match status" value="2"/>
</dbReference>
<proteinExistence type="predicted"/>
<dbReference type="SUPFAM" id="SSF50978">
    <property type="entry name" value="WD40 repeat-like"/>
    <property type="match status" value="1"/>
</dbReference>
<dbReference type="GO" id="GO:0006357">
    <property type="term" value="P:regulation of transcription by RNA polymerase II"/>
    <property type="evidence" value="ECO:0007669"/>
    <property type="project" value="TreeGrafter"/>
</dbReference>
<dbReference type="GO" id="GO:0000118">
    <property type="term" value="C:histone deacetylase complex"/>
    <property type="evidence" value="ECO:0007669"/>
    <property type="project" value="TreeGrafter"/>
</dbReference>
<dbReference type="InterPro" id="IPR036322">
    <property type="entry name" value="WD40_repeat_dom_sf"/>
</dbReference>
<dbReference type="EMBL" id="MPUH01000214">
    <property type="protein sequence ID" value="OMJ86183.1"/>
    <property type="molecule type" value="Genomic_DNA"/>
</dbReference>
<dbReference type="Gene3D" id="2.130.10.10">
    <property type="entry name" value="YVTN repeat-like/Quinoprotein amine dehydrogenase"/>
    <property type="match status" value="2"/>
</dbReference>
<dbReference type="Proteomes" id="UP000187209">
    <property type="component" value="Unassembled WGS sequence"/>
</dbReference>
<keyword evidence="4" id="KW-0539">Nucleus</keyword>
<sequence length="409" mass="46683">MCLRLDSNDINLLIYHYLKERGLQHTAFAFIYETGVSLQDLKPGSLISYLYKSLMMDELLQHLEEKQWLSQGMPECNSEFTLLSKHECRYIQPPSPLLKEDYFVLTGHNDDITCLNFDTDIISGSLDGIIRIWPKGSSPIILPHVSATSQFSAVLSFAVSLQGRIASICEDGYLRFWNNNHELENTMLQPALLDVVWNPEGTRLMGVTKNLILMWESEGFYTKEGIYNINSAQWKNNSEFSVVSEDAVWLWGIESKAKNILEEPCTQARWNTDGTVLGVVSDNRLGLWKADNEIWWISVRIAEFEFSPQEKVLVTGGFAGEIQFWDIEKRVIVRSFQGHKGKILRISHRKDGEFVATIGSDGILHIWKSEECLKVKSVNVEEIVDLKWSSQGQRLAIGKKDKIIIADVY</sequence>
<protein>
    <recommendedName>
        <fullName evidence="8">LisH domain-containing protein</fullName>
    </recommendedName>
</protein>
<evidence type="ECO:0000313" key="6">
    <source>
        <dbReference type="EMBL" id="OMJ86183.1"/>
    </source>
</evidence>
<keyword evidence="7" id="KW-1185">Reference proteome</keyword>
<dbReference type="InterPro" id="IPR006594">
    <property type="entry name" value="LisH"/>
</dbReference>
<evidence type="ECO:0000256" key="1">
    <source>
        <dbReference type="ARBA" id="ARBA00004123"/>
    </source>
</evidence>
<dbReference type="InterPro" id="IPR001680">
    <property type="entry name" value="WD40_rpt"/>
</dbReference>
<dbReference type="PANTHER" id="PTHR22846:SF2">
    <property type="entry name" value="F-BOX-LIKE_WD REPEAT-CONTAINING PROTEIN EBI"/>
    <property type="match status" value="1"/>
</dbReference>
<dbReference type="Pfam" id="PF08513">
    <property type="entry name" value="LisH"/>
    <property type="match status" value="1"/>
</dbReference>
<organism evidence="6 7">
    <name type="scientific">Stentor coeruleus</name>
    <dbReference type="NCBI Taxonomy" id="5963"/>
    <lineage>
        <taxon>Eukaryota</taxon>
        <taxon>Sar</taxon>
        <taxon>Alveolata</taxon>
        <taxon>Ciliophora</taxon>
        <taxon>Postciliodesmatophora</taxon>
        <taxon>Heterotrichea</taxon>
        <taxon>Heterotrichida</taxon>
        <taxon>Stentoridae</taxon>
        <taxon>Stentor</taxon>
    </lineage>
</organism>
<comment type="caution">
    <text evidence="6">The sequence shown here is derived from an EMBL/GenBank/DDBJ whole genome shotgun (WGS) entry which is preliminary data.</text>
</comment>
<accession>A0A1R2CB06</accession>
<evidence type="ECO:0000256" key="4">
    <source>
        <dbReference type="ARBA" id="ARBA00023242"/>
    </source>
</evidence>
<evidence type="ECO:0000313" key="7">
    <source>
        <dbReference type="Proteomes" id="UP000187209"/>
    </source>
</evidence>
<dbReference type="SMART" id="SM00667">
    <property type="entry name" value="LisH"/>
    <property type="match status" value="1"/>
</dbReference>
<dbReference type="OrthoDB" id="291217at2759"/>
<keyword evidence="2 5" id="KW-0853">WD repeat</keyword>
<dbReference type="PANTHER" id="PTHR22846">
    <property type="entry name" value="WD40 REPEAT PROTEIN"/>
    <property type="match status" value="1"/>
</dbReference>
<evidence type="ECO:0000256" key="3">
    <source>
        <dbReference type="ARBA" id="ARBA00022737"/>
    </source>
</evidence>
<name>A0A1R2CB06_9CILI</name>
<evidence type="ECO:0000256" key="5">
    <source>
        <dbReference type="PROSITE-ProRule" id="PRU00221"/>
    </source>
</evidence>
<dbReference type="GO" id="GO:0003714">
    <property type="term" value="F:transcription corepressor activity"/>
    <property type="evidence" value="ECO:0007669"/>
    <property type="project" value="InterPro"/>
</dbReference>
<dbReference type="Gene3D" id="1.20.960.30">
    <property type="match status" value="1"/>
</dbReference>
<keyword evidence="3" id="KW-0677">Repeat</keyword>
<reference evidence="6 7" key="1">
    <citation type="submission" date="2016-11" db="EMBL/GenBank/DDBJ databases">
        <title>The macronuclear genome of Stentor coeruleus: a giant cell with tiny introns.</title>
        <authorList>
            <person name="Slabodnick M."/>
            <person name="Ruby J.G."/>
            <person name="Reiff S.B."/>
            <person name="Swart E.C."/>
            <person name="Gosai S."/>
            <person name="Prabakaran S."/>
            <person name="Witkowska E."/>
            <person name="Larue G.E."/>
            <person name="Fisher S."/>
            <person name="Freeman R.M."/>
            <person name="Gunawardena J."/>
            <person name="Chu W."/>
            <person name="Stover N.A."/>
            <person name="Gregory B.D."/>
            <person name="Nowacki M."/>
            <person name="Derisi J."/>
            <person name="Roy S.W."/>
            <person name="Marshall W.F."/>
            <person name="Sood P."/>
        </authorList>
    </citation>
    <scope>NUCLEOTIDE SEQUENCE [LARGE SCALE GENOMIC DNA]</scope>
    <source>
        <strain evidence="6">WM001</strain>
    </source>
</reference>
<dbReference type="InterPro" id="IPR045183">
    <property type="entry name" value="Ebi-like"/>
</dbReference>
<gene>
    <name evidence="6" type="ORF">SteCoe_12391</name>
</gene>
<feature type="repeat" description="WD" evidence="5">
    <location>
        <begin position="336"/>
        <end position="368"/>
    </location>
</feature>
<dbReference type="AlphaFoldDB" id="A0A1R2CB06"/>
<evidence type="ECO:0000256" key="2">
    <source>
        <dbReference type="ARBA" id="ARBA00022574"/>
    </source>
</evidence>
<dbReference type="InterPro" id="IPR015943">
    <property type="entry name" value="WD40/YVTN_repeat-like_dom_sf"/>
</dbReference>
<dbReference type="PROSITE" id="PS50896">
    <property type="entry name" value="LISH"/>
    <property type="match status" value="1"/>
</dbReference>
<dbReference type="PROSITE" id="PS50294">
    <property type="entry name" value="WD_REPEATS_REGION"/>
    <property type="match status" value="2"/>
</dbReference>
<dbReference type="SMART" id="SM00320">
    <property type="entry name" value="WD40"/>
    <property type="match status" value="6"/>
</dbReference>
<feature type="repeat" description="WD" evidence="5">
    <location>
        <begin position="301"/>
        <end position="335"/>
    </location>
</feature>